<dbReference type="InterPro" id="IPR036388">
    <property type="entry name" value="WH-like_DNA-bd_sf"/>
</dbReference>
<dbReference type="InterPro" id="IPR030489">
    <property type="entry name" value="TR_Rrf2-type_CS"/>
</dbReference>
<gene>
    <name evidence="2" type="ORF">C8D82_1024</name>
</gene>
<dbReference type="GO" id="GO:0003700">
    <property type="term" value="F:DNA-binding transcription factor activity"/>
    <property type="evidence" value="ECO:0007669"/>
    <property type="project" value="TreeGrafter"/>
</dbReference>
<protein>
    <submittedName>
        <fullName evidence="2">BadM/Rrf2 family transcriptional regulator</fullName>
    </submittedName>
</protein>
<reference evidence="2 3" key="1">
    <citation type="submission" date="2018-04" db="EMBL/GenBank/DDBJ databases">
        <title>Genomic Encyclopedia of Type Strains, Phase IV (KMG-IV): sequencing the most valuable type-strain genomes for metagenomic binning, comparative biology and taxonomic classification.</title>
        <authorList>
            <person name="Goeker M."/>
        </authorList>
    </citation>
    <scope>NUCLEOTIDE SEQUENCE [LARGE SCALE GENOMIC DNA]</scope>
    <source>
        <strain evidence="2 3">DSM 14823</strain>
    </source>
</reference>
<keyword evidence="3" id="KW-1185">Reference proteome</keyword>
<evidence type="ECO:0000313" key="2">
    <source>
        <dbReference type="EMBL" id="PVY45434.1"/>
    </source>
</evidence>
<proteinExistence type="predicted"/>
<comment type="caution">
    <text evidence="2">The sequence shown here is derived from an EMBL/GenBank/DDBJ whole genome shotgun (WGS) entry which is preliminary data.</text>
</comment>
<organism evidence="2 3">
    <name type="scientific">Victivallis vadensis</name>
    <dbReference type="NCBI Taxonomy" id="172901"/>
    <lineage>
        <taxon>Bacteria</taxon>
        <taxon>Pseudomonadati</taxon>
        <taxon>Lentisphaerota</taxon>
        <taxon>Lentisphaeria</taxon>
        <taxon>Victivallales</taxon>
        <taxon>Victivallaceae</taxon>
        <taxon>Victivallis</taxon>
    </lineage>
</organism>
<dbReference type="EMBL" id="QEKH01000002">
    <property type="protein sequence ID" value="PVY45434.1"/>
    <property type="molecule type" value="Genomic_DNA"/>
</dbReference>
<dbReference type="InterPro" id="IPR036390">
    <property type="entry name" value="WH_DNA-bd_sf"/>
</dbReference>
<evidence type="ECO:0000256" key="1">
    <source>
        <dbReference type="ARBA" id="ARBA00023125"/>
    </source>
</evidence>
<dbReference type="PROSITE" id="PS01332">
    <property type="entry name" value="HTH_RRF2_1"/>
    <property type="match status" value="1"/>
</dbReference>
<dbReference type="NCBIfam" id="TIGR00738">
    <property type="entry name" value="rrf2_super"/>
    <property type="match status" value="1"/>
</dbReference>
<dbReference type="Pfam" id="PF02082">
    <property type="entry name" value="Rrf2"/>
    <property type="match status" value="1"/>
</dbReference>
<accession>A0A2U1B9S5</accession>
<dbReference type="SUPFAM" id="SSF46785">
    <property type="entry name" value="Winged helix' DNA-binding domain"/>
    <property type="match status" value="1"/>
</dbReference>
<sequence>MLNLSTKSRYGLRILLQLAQCRGSGRSCKVRELAEQQSISDAYVEQIMIALKGSGLVFSARGRNGGYLLGRVPADITVLDVIELFEGRIDLVGCTGPEQRCARIAGCLSRTVWQRLSEAFRREAAAITLADILNSPPACVSEYSI</sequence>
<dbReference type="RefSeq" id="WP_116882465.1">
    <property type="nucleotide sequence ID" value="NZ_QEKH01000002.1"/>
</dbReference>
<dbReference type="GO" id="GO:0005829">
    <property type="term" value="C:cytosol"/>
    <property type="evidence" value="ECO:0007669"/>
    <property type="project" value="TreeGrafter"/>
</dbReference>
<evidence type="ECO:0000313" key="3">
    <source>
        <dbReference type="Proteomes" id="UP000245959"/>
    </source>
</evidence>
<name>A0A2U1B9S5_9BACT</name>
<dbReference type="PANTHER" id="PTHR33221">
    <property type="entry name" value="WINGED HELIX-TURN-HELIX TRANSCRIPTIONAL REGULATOR, RRF2 FAMILY"/>
    <property type="match status" value="1"/>
</dbReference>
<dbReference type="AlphaFoldDB" id="A0A2U1B9S5"/>
<dbReference type="PROSITE" id="PS51197">
    <property type="entry name" value="HTH_RRF2_2"/>
    <property type="match status" value="1"/>
</dbReference>
<dbReference type="GeneID" id="78293795"/>
<keyword evidence="1" id="KW-0238">DNA-binding</keyword>
<dbReference type="PANTHER" id="PTHR33221:SF5">
    <property type="entry name" value="HTH-TYPE TRANSCRIPTIONAL REGULATOR ISCR"/>
    <property type="match status" value="1"/>
</dbReference>
<dbReference type="Gene3D" id="1.10.10.10">
    <property type="entry name" value="Winged helix-like DNA-binding domain superfamily/Winged helix DNA-binding domain"/>
    <property type="match status" value="1"/>
</dbReference>
<dbReference type="Proteomes" id="UP000245959">
    <property type="component" value="Unassembled WGS sequence"/>
</dbReference>
<dbReference type="GO" id="GO:0003677">
    <property type="term" value="F:DNA binding"/>
    <property type="evidence" value="ECO:0007669"/>
    <property type="project" value="UniProtKB-KW"/>
</dbReference>
<dbReference type="InterPro" id="IPR000944">
    <property type="entry name" value="Tscrpt_reg_Rrf2"/>
</dbReference>